<dbReference type="PROSITE" id="PS51257">
    <property type="entry name" value="PROKAR_LIPOPROTEIN"/>
    <property type="match status" value="1"/>
</dbReference>
<proteinExistence type="predicted"/>
<reference evidence="1 2" key="1">
    <citation type="submission" date="2020-05" db="EMBL/GenBank/DDBJ databases">
        <title>Mucilaginibacter mali sp. nov.</title>
        <authorList>
            <person name="Kim H.S."/>
            <person name="Lee K.C."/>
            <person name="Suh M.K."/>
            <person name="Kim J.-S."/>
            <person name="Han K.-I."/>
            <person name="Eom M.K."/>
            <person name="Shin Y.K."/>
            <person name="Lee J.-S."/>
        </authorList>
    </citation>
    <scope>NUCLEOTIDE SEQUENCE [LARGE SCALE GENOMIC DNA]</scope>
    <source>
        <strain evidence="1 2">G2-14</strain>
    </source>
</reference>
<evidence type="ECO:0000313" key="2">
    <source>
        <dbReference type="Proteomes" id="UP000505355"/>
    </source>
</evidence>
<dbReference type="KEGG" id="mmab:HQ865_03150"/>
<accession>A0A7D4TVS6</accession>
<protein>
    <recommendedName>
        <fullName evidence="3">DUF5017 domain-containing protein</fullName>
    </recommendedName>
</protein>
<sequence length="405" mass="44619">MKRIYYFVAFVSAVAAFTACKPLNKTYDTLGDVPGPAAPTMPYTLTSAEYKLLNKGAGAYTSLYFKSADTAKAQIPTILASRFATYPVKTTVSVTYNSIPVTIKLADSTLATTAITLQTTPTSDYRWTAFTYNGLSISANNFDDLSATAVINWLRYKNQTPPAENSLRVLTYLYFESNVTASSGTLQTDAFLYTAANDWQKIYRVSNAQYASVNRGNNNAFVSSDAANLPTYFNNFLKADATTFASAKVGNVIYVNYKYQTSATVSYQRVLPLMFDGTNWTTAPIPVTLSFVKTTTGWVADNTVNYKLTTADYQYIKTMPTTVNIQTALDNVAQFGDYNVSVPVSPTTGWTDAQVNASLILIMAKNFTKPELNQVYNITYVAYNGSTFNATKKFVYDGTTFVYKP</sequence>
<dbReference type="AlphaFoldDB" id="A0A7D4TVS6"/>
<dbReference type="RefSeq" id="WP_173413496.1">
    <property type="nucleotide sequence ID" value="NZ_CP054139.1"/>
</dbReference>
<evidence type="ECO:0008006" key="3">
    <source>
        <dbReference type="Google" id="ProtNLM"/>
    </source>
</evidence>
<gene>
    <name evidence="1" type="ORF">HQ865_03150</name>
</gene>
<keyword evidence="2" id="KW-1185">Reference proteome</keyword>
<dbReference type="Proteomes" id="UP000505355">
    <property type="component" value="Chromosome"/>
</dbReference>
<name>A0A7D4TVS6_9SPHI</name>
<organism evidence="1 2">
    <name type="scientific">Mucilaginibacter mali</name>
    <dbReference type="NCBI Taxonomy" id="2740462"/>
    <lineage>
        <taxon>Bacteria</taxon>
        <taxon>Pseudomonadati</taxon>
        <taxon>Bacteroidota</taxon>
        <taxon>Sphingobacteriia</taxon>
        <taxon>Sphingobacteriales</taxon>
        <taxon>Sphingobacteriaceae</taxon>
        <taxon>Mucilaginibacter</taxon>
    </lineage>
</organism>
<evidence type="ECO:0000313" key="1">
    <source>
        <dbReference type="EMBL" id="QKJ28797.1"/>
    </source>
</evidence>
<dbReference type="EMBL" id="CP054139">
    <property type="protein sequence ID" value="QKJ28797.1"/>
    <property type="molecule type" value="Genomic_DNA"/>
</dbReference>